<dbReference type="GO" id="GO:0008199">
    <property type="term" value="F:ferric iron binding"/>
    <property type="evidence" value="ECO:0007669"/>
    <property type="project" value="InterPro"/>
</dbReference>
<dbReference type="RefSeq" id="WP_169503178.1">
    <property type="nucleotide sequence ID" value="NZ_JABBPN010000001.1"/>
</dbReference>
<dbReference type="SUPFAM" id="SSF47240">
    <property type="entry name" value="Ferritin-like"/>
    <property type="match status" value="1"/>
</dbReference>
<dbReference type="Gene3D" id="1.20.1260.10">
    <property type="match status" value="1"/>
</dbReference>
<dbReference type="InterPro" id="IPR008331">
    <property type="entry name" value="Ferritin_DPS_dom"/>
</dbReference>
<dbReference type="InterPro" id="IPR009078">
    <property type="entry name" value="Ferritin-like_SF"/>
</dbReference>
<reference evidence="2 3" key="1">
    <citation type="submission" date="2020-04" db="EMBL/GenBank/DDBJ databases">
        <title>Paenibacillus algicola sp. nov., a novel marine bacterium producing alginate lyase.</title>
        <authorList>
            <person name="Huang H."/>
        </authorList>
    </citation>
    <scope>NUCLEOTIDE SEQUENCE [LARGE SCALE GENOMIC DNA]</scope>
    <source>
        <strain evidence="2 3">L7-75</strain>
    </source>
</reference>
<gene>
    <name evidence="2" type="ORF">HII30_01645</name>
</gene>
<evidence type="ECO:0000259" key="1">
    <source>
        <dbReference type="Pfam" id="PF00210"/>
    </source>
</evidence>
<sequence>MYANTGYPHPQTGINPDFIRGLEKAINGEYSAIICYEKLAAMAPVQEQRDLILEIRKDEIRHYRYFTDLYVRLTGRQSMPQMSEPCPEDYRTGVLAAFRDEQETVDAYLTLSDQAPDQATRDMLRRIAADEQQHAVWFLSILTLPQRC</sequence>
<comment type="caution">
    <text evidence="2">The sequence shown here is derived from an EMBL/GenBank/DDBJ whole genome shotgun (WGS) entry which is preliminary data.</text>
</comment>
<proteinExistence type="predicted"/>
<dbReference type="CDD" id="cd00657">
    <property type="entry name" value="Ferritin_like"/>
    <property type="match status" value="1"/>
</dbReference>
<dbReference type="AlphaFoldDB" id="A0A848M2M8"/>
<accession>A0A848M2M8</accession>
<dbReference type="InterPro" id="IPR012347">
    <property type="entry name" value="Ferritin-like"/>
</dbReference>
<evidence type="ECO:0000313" key="3">
    <source>
        <dbReference type="Proteomes" id="UP000565468"/>
    </source>
</evidence>
<dbReference type="Pfam" id="PF00210">
    <property type="entry name" value="Ferritin"/>
    <property type="match status" value="1"/>
</dbReference>
<dbReference type="EMBL" id="JABBPN010000001">
    <property type="protein sequence ID" value="NMO94490.1"/>
    <property type="molecule type" value="Genomic_DNA"/>
</dbReference>
<dbReference type="Proteomes" id="UP000565468">
    <property type="component" value="Unassembled WGS sequence"/>
</dbReference>
<feature type="domain" description="Ferritin/DPS" evidence="1">
    <location>
        <begin position="21"/>
        <end position="144"/>
    </location>
</feature>
<protein>
    <submittedName>
        <fullName evidence="2">Ferritin-like domain-containing protein</fullName>
    </submittedName>
</protein>
<name>A0A848M2M8_PAELE</name>
<evidence type="ECO:0000313" key="2">
    <source>
        <dbReference type="EMBL" id="NMO94490.1"/>
    </source>
</evidence>
<organism evidence="2 3">
    <name type="scientific">Paenibacillus lemnae</name>
    <dbReference type="NCBI Taxonomy" id="1330551"/>
    <lineage>
        <taxon>Bacteria</taxon>
        <taxon>Bacillati</taxon>
        <taxon>Bacillota</taxon>
        <taxon>Bacilli</taxon>
        <taxon>Bacillales</taxon>
        <taxon>Paenibacillaceae</taxon>
        <taxon>Paenibacillus</taxon>
    </lineage>
</organism>
<keyword evidence="3" id="KW-1185">Reference proteome</keyword>